<dbReference type="GO" id="GO:0005759">
    <property type="term" value="C:mitochondrial matrix"/>
    <property type="evidence" value="ECO:0007669"/>
    <property type="project" value="TreeGrafter"/>
</dbReference>
<dbReference type="STRING" id="121845.A0A3Q0JKZ6"/>
<dbReference type="Gene3D" id="3.30.1360.120">
    <property type="entry name" value="Probable tRNA modification gtpase trme, domain 1"/>
    <property type="match status" value="1"/>
</dbReference>
<dbReference type="Proteomes" id="UP000079169">
    <property type="component" value="Unplaced"/>
</dbReference>
<dbReference type="GeneID" id="103524140"/>
<organism evidence="4 5">
    <name type="scientific">Diaphorina citri</name>
    <name type="common">Asian citrus psyllid</name>
    <dbReference type="NCBI Taxonomy" id="121845"/>
    <lineage>
        <taxon>Eukaryota</taxon>
        <taxon>Metazoa</taxon>
        <taxon>Ecdysozoa</taxon>
        <taxon>Arthropoda</taxon>
        <taxon>Hexapoda</taxon>
        <taxon>Insecta</taxon>
        <taxon>Pterygota</taxon>
        <taxon>Neoptera</taxon>
        <taxon>Paraneoptera</taxon>
        <taxon>Hemiptera</taxon>
        <taxon>Sternorrhyncha</taxon>
        <taxon>Psylloidea</taxon>
        <taxon>Psyllidae</taxon>
        <taxon>Diaphorininae</taxon>
        <taxon>Diaphorina</taxon>
    </lineage>
</organism>
<dbReference type="PaxDb" id="121845-A0A3Q0JKZ6"/>
<reference evidence="5" key="1">
    <citation type="submission" date="2025-08" db="UniProtKB">
        <authorList>
            <consortium name="RefSeq"/>
        </authorList>
    </citation>
    <scope>IDENTIFICATION</scope>
</reference>
<proteinExistence type="predicted"/>
<dbReference type="KEGG" id="dci:103524140"/>
<comment type="subcellular location">
    <subcellularLocation>
        <location evidence="1">Mitochondrion</location>
    </subcellularLocation>
</comment>
<dbReference type="InterPro" id="IPR027266">
    <property type="entry name" value="TrmE/GcvT-like"/>
</dbReference>
<evidence type="ECO:0000313" key="4">
    <source>
        <dbReference type="Proteomes" id="UP000079169"/>
    </source>
</evidence>
<dbReference type="InterPro" id="IPR045179">
    <property type="entry name" value="YgfZ/GcvT"/>
</dbReference>
<gene>
    <name evidence="5" type="primary">LOC103524140</name>
</gene>
<dbReference type="GO" id="GO:0016226">
    <property type="term" value="P:iron-sulfur cluster assembly"/>
    <property type="evidence" value="ECO:0007669"/>
    <property type="project" value="TreeGrafter"/>
</dbReference>
<dbReference type="PANTHER" id="PTHR22602">
    <property type="entry name" value="TRANSFERASE CAF17, MITOCHONDRIAL-RELATED"/>
    <property type="match status" value="1"/>
</dbReference>
<evidence type="ECO:0000256" key="2">
    <source>
        <dbReference type="ARBA" id="ARBA00022946"/>
    </source>
</evidence>
<dbReference type="AlphaFoldDB" id="A0A3Q0JKZ6"/>
<keyword evidence="3" id="KW-0496">Mitochondrion</keyword>
<name>A0A3Q0JKZ6_DIACI</name>
<keyword evidence="5" id="KW-0808">Transferase</keyword>
<protein>
    <submittedName>
        <fullName evidence="5">Transferase CAF17 homolog, mitochondrial</fullName>
    </submittedName>
</protein>
<dbReference type="PANTHER" id="PTHR22602:SF0">
    <property type="entry name" value="TRANSFERASE CAF17, MITOCHONDRIAL-RELATED"/>
    <property type="match status" value="1"/>
</dbReference>
<dbReference type="SUPFAM" id="SSF103025">
    <property type="entry name" value="Folate-binding domain"/>
    <property type="match status" value="1"/>
</dbReference>
<evidence type="ECO:0000256" key="1">
    <source>
        <dbReference type="ARBA" id="ARBA00004173"/>
    </source>
</evidence>
<dbReference type="InterPro" id="IPR017703">
    <property type="entry name" value="YgfZ/GCV_T_CS"/>
</dbReference>
<accession>A0A3Q0JKZ6</accession>
<keyword evidence="4" id="KW-1185">Reference proteome</keyword>
<keyword evidence="2" id="KW-0809">Transit peptide</keyword>
<dbReference type="RefSeq" id="XP_026689069.1">
    <property type="nucleotide sequence ID" value="XM_026833268.1"/>
</dbReference>
<evidence type="ECO:0000313" key="5">
    <source>
        <dbReference type="RefSeq" id="XP_026689069.1"/>
    </source>
</evidence>
<evidence type="ECO:0000256" key="3">
    <source>
        <dbReference type="ARBA" id="ARBA00023128"/>
    </source>
</evidence>
<dbReference type="NCBIfam" id="TIGR03317">
    <property type="entry name" value="ygfZ_signature"/>
    <property type="match status" value="1"/>
</dbReference>
<dbReference type="GO" id="GO:0016740">
    <property type="term" value="F:transferase activity"/>
    <property type="evidence" value="ECO:0007669"/>
    <property type="project" value="UniProtKB-KW"/>
</dbReference>
<sequence length="314" mass="35861">MRRTFQINKNAIHCFDGLKCCNPEGLRVKCNFHFSRTCSSSSTNVQQMKYESLPTRGLVRLSGEGVHEFVQGLMTNDINHLDNTSSLYTMFLNTKGRILYDSIIYKYNDILLVECDVNDIHNFIKHLKMYRVRRKIDIDNVSDVLTAGVVFDPNQNLAKNCDFNGTIKDLEQIVPCSTIYEHDSSFELKVKDILIDKKNIFIYRDPRLSALGVRLIHSKDLDIAPLLQSQNSGDSYTTVRYKLGVAEGIQEIPVGNSFPHEYNCDYLHGVSFHKGCYIGQELTARTQHTGEKKIKSKSKKQINKALDPNLPGWM</sequence>